<proteinExistence type="predicted"/>
<sequence>MKFRTLRGPGPWSGLRVAYYNEAELTLLHNEILAGCCTYLKEGVRLQPGDVVLDVGANLGFTSLLAAKVRLARLLRRLPWLAQLSRWVEHLVVERMIASAHQVAVPQRSLSQIIQEQGLQRVDLLKVDVERAEVKVLQGIEPQHWSILSSACTSLVANLKHITVTLATWDAVWEVYLDPKWAQQRLRLYGAQDRALEQFIKKLEEEMAELPMERRGRAKQPVVFFGAASIGTAGGWRPLELCYWPEQGKVPAKGKEYPGLGYKRLRDKPPKAQQQQSAVAQ</sequence>
<feature type="domain" description="Methyltransferase FkbM" evidence="2">
    <location>
        <begin position="99"/>
        <end position="141"/>
    </location>
</feature>
<dbReference type="NCBIfam" id="TIGR01444">
    <property type="entry name" value="fkbM_fam"/>
    <property type="match status" value="1"/>
</dbReference>
<evidence type="ECO:0000313" key="3">
    <source>
        <dbReference type="EMBL" id="GFH12061.1"/>
    </source>
</evidence>
<dbReference type="Proteomes" id="UP000485058">
    <property type="component" value="Unassembled WGS sequence"/>
</dbReference>
<dbReference type="InterPro" id="IPR029063">
    <property type="entry name" value="SAM-dependent_MTases_sf"/>
</dbReference>
<dbReference type="PANTHER" id="PTHR34203">
    <property type="entry name" value="METHYLTRANSFERASE, FKBM FAMILY PROTEIN"/>
    <property type="match status" value="1"/>
</dbReference>
<dbReference type="EMBL" id="BLLF01000464">
    <property type="protein sequence ID" value="GFH12061.1"/>
    <property type="molecule type" value="Genomic_DNA"/>
</dbReference>
<dbReference type="AlphaFoldDB" id="A0A699YR59"/>
<evidence type="ECO:0000313" key="4">
    <source>
        <dbReference type="Proteomes" id="UP000485058"/>
    </source>
</evidence>
<dbReference type="Gene3D" id="3.40.50.150">
    <property type="entry name" value="Vaccinia Virus protein VP39"/>
    <property type="match status" value="1"/>
</dbReference>
<gene>
    <name evidence="3" type="ORF">HaLaN_07688</name>
</gene>
<accession>A0A699YR59</accession>
<organism evidence="3 4">
    <name type="scientific">Haematococcus lacustris</name>
    <name type="common">Green alga</name>
    <name type="synonym">Haematococcus pluvialis</name>
    <dbReference type="NCBI Taxonomy" id="44745"/>
    <lineage>
        <taxon>Eukaryota</taxon>
        <taxon>Viridiplantae</taxon>
        <taxon>Chlorophyta</taxon>
        <taxon>core chlorophytes</taxon>
        <taxon>Chlorophyceae</taxon>
        <taxon>CS clade</taxon>
        <taxon>Chlamydomonadales</taxon>
        <taxon>Haematococcaceae</taxon>
        <taxon>Haematococcus</taxon>
    </lineage>
</organism>
<feature type="region of interest" description="Disordered" evidence="1">
    <location>
        <begin position="249"/>
        <end position="281"/>
    </location>
</feature>
<protein>
    <submittedName>
        <fullName evidence="3">Methyltransf_21 domain-containing protein</fullName>
    </submittedName>
</protein>
<name>A0A699YR59_HAELA</name>
<evidence type="ECO:0000259" key="2">
    <source>
        <dbReference type="Pfam" id="PF05050"/>
    </source>
</evidence>
<keyword evidence="4" id="KW-1185">Reference proteome</keyword>
<dbReference type="PANTHER" id="PTHR34203:SF13">
    <property type="entry name" value="EXPRESSED PROTEIN"/>
    <property type="match status" value="1"/>
</dbReference>
<comment type="caution">
    <text evidence="3">The sequence shown here is derived from an EMBL/GenBank/DDBJ whole genome shotgun (WGS) entry which is preliminary data.</text>
</comment>
<reference evidence="3 4" key="1">
    <citation type="submission" date="2020-02" db="EMBL/GenBank/DDBJ databases">
        <title>Draft genome sequence of Haematococcus lacustris strain NIES-144.</title>
        <authorList>
            <person name="Morimoto D."/>
            <person name="Nakagawa S."/>
            <person name="Yoshida T."/>
            <person name="Sawayama S."/>
        </authorList>
    </citation>
    <scope>NUCLEOTIDE SEQUENCE [LARGE SCALE GENOMIC DNA]</scope>
    <source>
        <strain evidence="3 4">NIES-144</strain>
    </source>
</reference>
<evidence type="ECO:0000256" key="1">
    <source>
        <dbReference type="SAM" id="MobiDB-lite"/>
    </source>
</evidence>
<dbReference type="SUPFAM" id="SSF53335">
    <property type="entry name" value="S-adenosyl-L-methionine-dependent methyltransferases"/>
    <property type="match status" value="1"/>
</dbReference>
<feature type="compositionally biased region" description="Polar residues" evidence="1">
    <location>
        <begin position="272"/>
        <end position="281"/>
    </location>
</feature>
<dbReference type="InterPro" id="IPR006342">
    <property type="entry name" value="FkbM_mtfrase"/>
</dbReference>
<dbReference type="Pfam" id="PF05050">
    <property type="entry name" value="Methyltransf_21"/>
    <property type="match status" value="1"/>
</dbReference>
<dbReference type="InterPro" id="IPR052514">
    <property type="entry name" value="SAM-dependent_MTase"/>
</dbReference>